<organism evidence="1 2">
    <name type="scientific">Anaeramoeba ignava</name>
    <name type="common">Anaerobic marine amoeba</name>
    <dbReference type="NCBI Taxonomy" id="1746090"/>
    <lineage>
        <taxon>Eukaryota</taxon>
        <taxon>Metamonada</taxon>
        <taxon>Anaeramoebidae</taxon>
        <taxon>Anaeramoeba</taxon>
    </lineage>
</organism>
<dbReference type="EMBL" id="JAPDFW010000022">
    <property type="protein sequence ID" value="KAJ5079824.1"/>
    <property type="molecule type" value="Genomic_DNA"/>
</dbReference>
<proteinExistence type="predicted"/>
<dbReference type="AlphaFoldDB" id="A0A9Q0RH61"/>
<evidence type="ECO:0000313" key="2">
    <source>
        <dbReference type="Proteomes" id="UP001149090"/>
    </source>
</evidence>
<dbReference type="Proteomes" id="UP001149090">
    <property type="component" value="Unassembled WGS sequence"/>
</dbReference>
<sequence>MQNNENQSNSNKSKLEIATERAQTFVMKMIKRCDRKITEENRRKAENIIPSRTRSGKIITNLPEKEIIIRKEKKQNDIQFQKKAKKTKHKKILRQIFDFEEIRRRDISDLFIEMRDQMHSLETEIENLKSSIFFNDLQDN</sequence>
<reference evidence="1" key="1">
    <citation type="submission" date="2022-10" db="EMBL/GenBank/DDBJ databases">
        <title>Novel sulphate-reducing endosymbionts in the free-living metamonad Anaeramoeba.</title>
        <authorList>
            <person name="Jerlstrom-Hultqvist J."/>
            <person name="Cepicka I."/>
            <person name="Gallot-Lavallee L."/>
            <person name="Salas-Leiva D."/>
            <person name="Curtis B.A."/>
            <person name="Zahonova K."/>
            <person name="Pipaliya S."/>
            <person name="Dacks J."/>
            <person name="Roger A.J."/>
        </authorList>
    </citation>
    <scope>NUCLEOTIDE SEQUENCE</scope>
    <source>
        <strain evidence="1">BMAN</strain>
    </source>
</reference>
<comment type="caution">
    <text evidence="1">The sequence shown here is derived from an EMBL/GenBank/DDBJ whole genome shotgun (WGS) entry which is preliminary data.</text>
</comment>
<accession>A0A9Q0RH61</accession>
<keyword evidence="2" id="KW-1185">Reference proteome</keyword>
<evidence type="ECO:0000313" key="1">
    <source>
        <dbReference type="EMBL" id="KAJ5079824.1"/>
    </source>
</evidence>
<protein>
    <submittedName>
        <fullName evidence="1">Uncharacterized protein</fullName>
    </submittedName>
</protein>
<gene>
    <name evidence="1" type="ORF">M0811_04137</name>
</gene>
<name>A0A9Q0RH61_ANAIG</name>